<dbReference type="GO" id="GO:0009097">
    <property type="term" value="P:isoleucine biosynthetic process"/>
    <property type="evidence" value="ECO:0007669"/>
    <property type="project" value="UniProtKB-UniPathway"/>
</dbReference>
<keyword evidence="10 14" id="KW-0460">Magnesium</keyword>
<evidence type="ECO:0000256" key="7">
    <source>
        <dbReference type="ARBA" id="ARBA00022679"/>
    </source>
</evidence>
<protein>
    <recommendedName>
        <fullName evidence="4 14">Acetolactate synthase</fullName>
        <ecNumber evidence="4 14">2.2.1.6</ecNumber>
    </recommendedName>
</protein>
<dbReference type="InterPro" id="IPR012846">
    <property type="entry name" value="Acetolactate_synth_lsu"/>
</dbReference>
<proteinExistence type="inferred from homology"/>
<evidence type="ECO:0000256" key="11">
    <source>
        <dbReference type="ARBA" id="ARBA00023052"/>
    </source>
</evidence>
<dbReference type="Proteomes" id="UP000595917">
    <property type="component" value="Chromosome"/>
</dbReference>
<dbReference type="GO" id="GO:0000287">
    <property type="term" value="F:magnesium ion binding"/>
    <property type="evidence" value="ECO:0007669"/>
    <property type="project" value="UniProtKB-UniRule"/>
</dbReference>
<comment type="cofactor">
    <cofactor evidence="14">
        <name>thiamine diphosphate</name>
        <dbReference type="ChEBI" id="CHEBI:58937"/>
    </cofactor>
    <text evidence="14">Binds 1 thiamine pyrophosphate per subunit.</text>
</comment>
<dbReference type="PANTHER" id="PTHR18968">
    <property type="entry name" value="THIAMINE PYROPHOSPHATE ENZYMES"/>
    <property type="match status" value="1"/>
</dbReference>
<dbReference type="NCBIfam" id="TIGR00118">
    <property type="entry name" value="acolac_lg"/>
    <property type="match status" value="1"/>
</dbReference>
<comment type="pathway">
    <text evidence="1 14">Amino-acid biosynthesis; L-isoleucine biosynthesis; L-isoleucine from 2-oxobutanoate: step 1/4.</text>
</comment>
<feature type="domain" description="Thiamine pyrophosphate enzyme TPP-binding" evidence="16">
    <location>
        <begin position="407"/>
        <end position="557"/>
    </location>
</feature>
<dbReference type="Pfam" id="PF02775">
    <property type="entry name" value="TPP_enzyme_C"/>
    <property type="match status" value="1"/>
</dbReference>
<dbReference type="GO" id="GO:0030976">
    <property type="term" value="F:thiamine pyrophosphate binding"/>
    <property type="evidence" value="ECO:0007669"/>
    <property type="project" value="UniProtKB-UniRule"/>
</dbReference>
<dbReference type="SUPFAM" id="SSF52467">
    <property type="entry name" value="DHS-like NAD/FAD-binding domain"/>
    <property type="match status" value="1"/>
</dbReference>
<dbReference type="SUPFAM" id="SSF52518">
    <property type="entry name" value="Thiamin diphosphate-binding fold (THDP-binding)"/>
    <property type="match status" value="2"/>
</dbReference>
<evidence type="ECO:0000313" key="19">
    <source>
        <dbReference type="Proteomes" id="UP000595917"/>
    </source>
</evidence>
<dbReference type="CDD" id="cd02015">
    <property type="entry name" value="TPP_AHAS"/>
    <property type="match status" value="1"/>
</dbReference>
<reference evidence="18" key="1">
    <citation type="submission" date="2021-01" db="EMBL/GenBank/DDBJ databases">
        <title>Description of Breznakiella homolactica.</title>
        <authorList>
            <person name="Song Y."/>
            <person name="Brune A."/>
        </authorList>
    </citation>
    <scope>NUCLEOTIDE SEQUENCE</scope>
    <source>
        <strain evidence="18">RmG30</strain>
    </source>
</reference>
<dbReference type="EC" id="2.2.1.6" evidence="4 14"/>
<evidence type="ECO:0000259" key="16">
    <source>
        <dbReference type="Pfam" id="PF02775"/>
    </source>
</evidence>
<feature type="domain" description="Thiamine pyrophosphate enzyme N-terminal TPP-binding" evidence="17">
    <location>
        <begin position="5"/>
        <end position="119"/>
    </location>
</feature>
<dbReference type="FunFam" id="3.40.50.970:FF:000007">
    <property type="entry name" value="Acetolactate synthase"/>
    <property type="match status" value="1"/>
</dbReference>
<keyword evidence="6" id="KW-0285">Flavoprotein</keyword>
<dbReference type="PANTHER" id="PTHR18968:SF13">
    <property type="entry name" value="ACETOLACTATE SYNTHASE CATALYTIC SUBUNIT, MITOCHONDRIAL"/>
    <property type="match status" value="1"/>
</dbReference>
<evidence type="ECO:0000256" key="8">
    <source>
        <dbReference type="ARBA" id="ARBA00022723"/>
    </source>
</evidence>
<comment type="cofactor">
    <cofactor evidence="14">
        <name>Mg(2+)</name>
        <dbReference type="ChEBI" id="CHEBI:18420"/>
    </cofactor>
    <text evidence="14">Binds 1 Mg(2+) ion per subunit.</text>
</comment>
<dbReference type="InterPro" id="IPR012000">
    <property type="entry name" value="Thiamin_PyroP_enz_cen_dom"/>
</dbReference>
<evidence type="ECO:0000256" key="4">
    <source>
        <dbReference type="ARBA" id="ARBA00013145"/>
    </source>
</evidence>
<dbReference type="GO" id="GO:0003984">
    <property type="term" value="F:acetolactate synthase activity"/>
    <property type="evidence" value="ECO:0007669"/>
    <property type="project" value="UniProtKB-EC"/>
</dbReference>
<evidence type="ECO:0000256" key="6">
    <source>
        <dbReference type="ARBA" id="ARBA00022630"/>
    </source>
</evidence>
<evidence type="ECO:0000256" key="3">
    <source>
        <dbReference type="ARBA" id="ARBA00007812"/>
    </source>
</evidence>
<dbReference type="InterPro" id="IPR011766">
    <property type="entry name" value="TPP_enzyme_TPP-bd"/>
</dbReference>
<dbReference type="InterPro" id="IPR029035">
    <property type="entry name" value="DHS-like_NAD/FAD-binding_dom"/>
</dbReference>
<dbReference type="GO" id="GO:0005948">
    <property type="term" value="C:acetolactate synthase complex"/>
    <property type="evidence" value="ECO:0007669"/>
    <property type="project" value="TreeGrafter"/>
</dbReference>
<evidence type="ECO:0000256" key="10">
    <source>
        <dbReference type="ARBA" id="ARBA00022842"/>
    </source>
</evidence>
<sequence>MQYSGARILIEALIEQGTDTVFGYPGGSVLFIYDELYKNSDRIRHILVSHEQHAAHAADGYARSTGKVGVCLATSGPGATNLVTGIATAYMDSVPLVAITGNVATGLLGKDSFQEVDITGVTMPIVKHNWIVKDVNELAEVVREAFAVARSGRPGPVLIDITKDVTAAMAEWRPADSGTAALAPRDKNSPAGESSLNLRAQRLAERNTRQTVTEADIGAAVKLLLEAKRPVLYAGGGVIISGACEELKNFAERLNAPVALSLMGIGSFPSDHRLYTGLIGMHGTVASNRAVQKADLLVSIGARFSDRVTSQADKFARGAKVLHLDIDPAEINKNVKSEAWVIGDIKCIIRTILGKLPQKMETQWNGDIDGWKKKSPAANSRDTALHPRFILEETAKRLGPEAIVATDVGQHQMWTAQFYPFTKPRSFLTSGGLGTMGYGLGAAEGAKIANPAKPVVLFTGDGCFRMNCGELSTVNAYKIPVLVVVFNNGVLGMVRQWQTLFYEGRYAETTLDRPPDFVKLAEAYGLTGYSAHDKASFTAALENAMKDIAAGKTAVIDARIDRDEKVLPMVPGGKPIDEQIL</sequence>
<dbReference type="InterPro" id="IPR029061">
    <property type="entry name" value="THDP-binding"/>
</dbReference>
<comment type="pathway">
    <text evidence="2 14">Amino-acid biosynthesis; L-valine biosynthesis; L-valine from pyruvate: step 1/4.</text>
</comment>
<dbReference type="CDD" id="cd07035">
    <property type="entry name" value="TPP_PYR_POX_like"/>
    <property type="match status" value="1"/>
</dbReference>
<evidence type="ECO:0000256" key="13">
    <source>
        <dbReference type="ARBA" id="ARBA00048670"/>
    </source>
</evidence>
<dbReference type="AlphaFoldDB" id="A0A7T8BA26"/>
<keyword evidence="9" id="KW-0274">FAD</keyword>
<dbReference type="InterPro" id="IPR012001">
    <property type="entry name" value="Thiamin_PyroP_enz_TPP-bd_dom"/>
</dbReference>
<accession>A0A7T8BA26</accession>
<dbReference type="Pfam" id="PF02776">
    <property type="entry name" value="TPP_enzyme_N"/>
    <property type="match status" value="1"/>
</dbReference>
<dbReference type="InterPro" id="IPR039368">
    <property type="entry name" value="AHAS_TPP"/>
</dbReference>
<evidence type="ECO:0000256" key="1">
    <source>
        <dbReference type="ARBA" id="ARBA00004974"/>
    </source>
</evidence>
<dbReference type="UniPathway" id="UPA00049">
    <property type="reaction ID" value="UER00059"/>
</dbReference>
<evidence type="ECO:0000256" key="9">
    <source>
        <dbReference type="ARBA" id="ARBA00022827"/>
    </source>
</evidence>
<evidence type="ECO:0000256" key="5">
    <source>
        <dbReference type="ARBA" id="ARBA00022605"/>
    </source>
</evidence>
<dbReference type="GO" id="GO:0009099">
    <property type="term" value="P:L-valine biosynthetic process"/>
    <property type="evidence" value="ECO:0007669"/>
    <property type="project" value="UniProtKB-UniPathway"/>
</dbReference>
<evidence type="ECO:0000259" key="15">
    <source>
        <dbReference type="Pfam" id="PF00205"/>
    </source>
</evidence>
<dbReference type="EMBL" id="CP067089">
    <property type="protein sequence ID" value="QQO09092.1"/>
    <property type="molecule type" value="Genomic_DNA"/>
</dbReference>
<dbReference type="InterPro" id="IPR045229">
    <property type="entry name" value="TPP_enz"/>
</dbReference>
<keyword evidence="11 14" id="KW-0786">Thiamine pyrophosphate</keyword>
<dbReference type="FunFam" id="3.40.50.1220:FF:000008">
    <property type="entry name" value="Acetolactate synthase"/>
    <property type="match status" value="1"/>
</dbReference>
<keyword evidence="5 14" id="KW-0028">Amino-acid biosynthesis</keyword>
<dbReference type="GO" id="GO:0050660">
    <property type="term" value="F:flavin adenine dinucleotide binding"/>
    <property type="evidence" value="ECO:0007669"/>
    <property type="project" value="InterPro"/>
</dbReference>
<comment type="similarity">
    <text evidence="3 14">Belongs to the TPP enzyme family.</text>
</comment>
<name>A0A7T8BA26_9SPIR</name>
<evidence type="ECO:0000259" key="17">
    <source>
        <dbReference type="Pfam" id="PF02776"/>
    </source>
</evidence>
<keyword evidence="19" id="KW-1185">Reference proteome</keyword>
<evidence type="ECO:0000256" key="12">
    <source>
        <dbReference type="ARBA" id="ARBA00023304"/>
    </source>
</evidence>
<dbReference type="RefSeq" id="WP_215626397.1">
    <property type="nucleotide sequence ID" value="NZ_CP067089.2"/>
</dbReference>
<evidence type="ECO:0000256" key="2">
    <source>
        <dbReference type="ARBA" id="ARBA00005025"/>
    </source>
</evidence>
<organism evidence="18 19">
    <name type="scientific">Breznakiella homolactica</name>
    <dbReference type="NCBI Taxonomy" id="2798577"/>
    <lineage>
        <taxon>Bacteria</taxon>
        <taxon>Pseudomonadati</taxon>
        <taxon>Spirochaetota</taxon>
        <taxon>Spirochaetia</taxon>
        <taxon>Spirochaetales</taxon>
        <taxon>Breznakiellaceae</taxon>
        <taxon>Breznakiella</taxon>
    </lineage>
</organism>
<keyword evidence="8 14" id="KW-0479">Metal-binding</keyword>
<keyword evidence="12 14" id="KW-0100">Branched-chain amino acid biosynthesis</keyword>
<keyword evidence="7 14" id="KW-0808">Transferase</keyword>
<gene>
    <name evidence="18" type="primary">ilvB</name>
    <name evidence="18" type="ORF">JFL75_19520</name>
</gene>
<dbReference type="FunFam" id="3.40.50.970:FF:000016">
    <property type="entry name" value="Acetolactate synthase"/>
    <property type="match status" value="1"/>
</dbReference>
<dbReference type="Pfam" id="PF00205">
    <property type="entry name" value="TPP_enzyme_M"/>
    <property type="match status" value="1"/>
</dbReference>
<feature type="domain" description="Thiamine pyrophosphate enzyme central" evidence="15">
    <location>
        <begin position="218"/>
        <end position="350"/>
    </location>
</feature>
<evidence type="ECO:0000313" key="18">
    <source>
        <dbReference type="EMBL" id="QQO09092.1"/>
    </source>
</evidence>
<dbReference type="UniPathway" id="UPA00047">
    <property type="reaction ID" value="UER00055"/>
</dbReference>
<evidence type="ECO:0000256" key="14">
    <source>
        <dbReference type="RuleBase" id="RU003591"/>
    </source>
</evidence>
<dbReference type="Gene3D" id="3.40.50.1220">
    <property type="entry name" value="TPP-binding domain"/>
    <property type="match status" value="1"/>
</dbReference>
<dbReference type="Gene3D" id="3.40.50.970">
    <property type="match status" value="2"/>
</dbReference>
<comment type="catalytic activity">
    <reaction evidence="13 14">
        <text>2 pyruvate + H(+) = (2S)-2-acetolactate + CO2</text>
        <dbReference type="Rhea" id="RHEA:25249"/>
        <dbReference type="ChEBI" id="CHEBI:15361"/>
        <dbReference type="ChEBI" id="CHEBI:15378"/>
        <dbReference type="ChEBI" id="CHEBI:16526"/>
        <dbReference type="ChEBI" id="CHEBI:58476"/>
        <dbReference type="EC" id="2.2.1.6"/>
    </reaction>
</comment>
<dbReference type="KEGG" id="bhc:JFL75_19520"/>